<name>A0A6A6VU25_9PEZI</name>
<proteinExistence type="predicted"/>
<keyword evidence="2" id="KW-0472">Membrane</keyword>
<dbReference type="GeneID" id="54485918"/>
<keyword evidence="2" id="KW-0812">Transmembrane</keyword>
<accession>A0A6A6VU25</accession>
<feature type="region of interest" description="Disordered" evidence="1">
    <location>
        <begin position="1"/>
        <end position="68"/>
    </location>
</feature>
<feature type="transmembrane region" description="Helical" evidence="2">
    <location>
        <begin position="199"/>
        <end position="223"/>
    </location>
</feature>
<feature type="compositionally biased region" description="Basic and acidic residues" evidence="1">
    <location>
        <begin position="19"/>
        <end position="45"/>
    </location>
</feature>
<feature type="transmembrane region" description="Helical" evidence="2">
    <location>
        <begin position="167"/>
        <end position="187"/>
    </location>
</feature>
<evidence type="ECO:0000256" key="1">
    <source>
        <dbReference type="SAM" id="MobiDB-lite"/>
    </source>
</evidence>
<protein>
    <submittedName>
        <fullName evidence="3">Uncharacterized protein</fullName>
    </submittedName>
</protein>
<keyword evidence="4" id="KW-1185">Reference proteome</keyword>
<organism evidence="3 4">
    <name type="scientific">Pseudovirgaria hyperparasitica</name>
    <dbReference type="NCBI Taxonomy" id="470096"/>
    <lineage>
        <taxon>Eukaryota</taxon>
        <taxon>Fungi</taxon>
        <taxon>Dikarya</taxon>
        <taxon>Ascomycota</taxon>
        <taxon>Pezizomycotina</taxon>
        <taxon>Dothideomycetes</taxon>
        <taxon>Dothideomycetes incertae sedis</taxon>
        <taxon>Acrospermales</taxon>
        <taxon>Acrospermaceae</taxon>
        <taxon>Pseudovirgaria</taxon>
    </lineage>
</organism>
<dbReference type="PANTHER" id="PTHR42069">
    <property type="entry name" value="HYPHAL ANASTAMOSIS-8 PROTEIN"/>
    <property type="match status" value="1"/>
</dbReference>
<evidence type="ECO:0000313" key="3">
    <source>
        <dbReference type="EMBL" id="KAF2753399.1"/>
    </source>
</evidence>
<feature type="transmembrane region" description="Helical" evidence="2">
    <location>
        <begin position="267"/>
        <end position="288"/>
    </location>
</feature>
<dbReference type="AlphaFoldDB" id="A0A6A6VU25"/>
<dbReference type="Proteomes" id="UP000799437">
    <property type="component" value="Unassembled WGS sequence"/>
</dbReference>
<dbReference type="EMBL" id="ML996584">
    <property type="protein sequence ID" value="KAF2753399.1"/>
    <property type="molecule type" value="Genomic_DNA"/>
</dbReference>
<reference evidence="3" key="1">
    <citation type="journal article" date="2020" name="Stud. Mycol.">
        <title>101 Dothideomycetes genomes: a test case for predicting lifestyles and emergence of pathogens.</title>
        <authorList>
            <person name="Haridas S."/>
            <person name="Albert R."/>
            <person name="Binder M."/>
            <person name="Bloem J."/>
            <person name="Labutti K."/>
            <person name="Salamov A."/>
            <person name="Andreopoulos B."/>
            <person name="Baker S."/>
            <person name="Barry K."/>
            <person name="Bills G."/>
            <person name="Bluhm B."/>
            <person name="Cannon C."/>
            <person name="Castanera R."/>
            <person name="Culley D."/>
            <person name="Daum C."/>
            <person name="Ezra D."/>
            <person name="Gonzalez J."/>
            <person name="Henrissat B."/>
            <person name="Kuo A."/>
            <person name="Liang C."/>
            <person name="Lipzen A."/>
            <person name="Lutzoni F."/>
            <person name="Magnuson J."/>
            <person name="Mondo S."/>
            <person name="Nolan M."/>
            <person name="Ohm R."/>
            <person name="Pangilinan J."/>
            <person name="Park H.-J."/>
            <person name="Ramirez L."/>
            <person name="Alfaro M."/>
            <person name="Sun H."/>
            <person name="Tritt A."/>
            <person name="Yoshinaga Y."/>
            <person name="Zwiers L.-H."/>
            <person name="Turgeon B."/>
            <person name="Goodwin S."/>
            <person name="Spatafora J."/>
            <person name="Crous P."/>
            <person name="Grigoriev I."/>
        </authorList>
    </citation>
    <scope>NUCLEOTIDE SEQUENCE</scope>
    <source>
        <strain evidence="3">CBS 121739</strain>
    </source>
</reference>
<keyword evidence="2" id="KW-1133">Transmembrane helix</keyword>
<gene>
    <name evidence="3" type="ORF">EJ05DRAFT_480413</name>
</gene>
<dbReference type="RefSeq" id="XP_033595850.1">
    <property type="nucleotide sequence ID" value="XM_033744864.1"/>
</dbReference>
<evidence type="ECO:0000313" key="4">
    <source>
        <dbReference type="Proteomes" id="UP000799437"/>
    </source>
</evidence>
<dbReference type="PANTHER" id="PTHR42069:SF1">
    <property type="entry name" value="MARVEL DOMAIN-CONTAINING PROTEIN"/>
    <property type="match status" value="1"/>
</dbReference>
<sequence length="313" mass="34556">MSYASLGHDTAYHGSHSRSASESRVSSDREPLNREHSDSLYDPHTRTGRPSFSRSAQNSPAMNPRIEVNVHEPEKIDLDRKFPNESAGIIPTRPRGPSGWARFLARIRTIEIALLLIGSLIVVGVNAAVIVTYNKHRDTMKIRDNAWTGHQDKWPVWPLEGMDTKPITAYLAVGSVNALVALCMVLLSFQKSFRLMQGVCTEIVTMLVTGAFFVLWVLLAVFLQYQAAGKSGHHSFVTWSCSHTGGMFSPDSFSFKNMCALSRAGRAGGWVAGAANLLIFLTIVFGLCAQRKTRGYSQVSGGAWMPKWSRGRK</sequence>
<feature type="compositionally biased region" description="Polar residues" evidence="1">
    <location>
        <begin position="48"/>
        <end position="61"/>
    </location>
</feature>
<feature type="transmembrane region" description="Helical" evidence="2">
    <location>
        <begin position="112"/>
        <end position="133"/>
    </location>
</feature>
<evidence type="ECO:0000256" key="2">
    <source>
        <dbReference type="SAM" id="Phobius"/>
    </source>
</evidence>